<dbReference type="GeneID" id="107771458"/>
<evidence type="ECO:0000256" key="7">
    <source>
        <dbReference type="PIRSR" id="PIRSR609118-1"/>
    </source>
</evidence>
<proteinExistence type="inferred from homology"/>
<dbReference type="PROSITE" id="PS51897">
    <property type="entry name" value="ANNEXIN_2"/>
    <property type="match status" value="4"/>
</dbReference>
<keyword evidence="6 8" id="KW-0111">Calcium/phospholipid-binding</keyword>
<evidence type="ECO:0000313" key="10">
    <source>
        <dbReference type="RefSeq" id="XP_016446307.1"/>
    </source>
</evidence>
<dbReference type="InterPro" id="IPR018252">
    <property type="entry name" value="Annexin_repeat_CS"/>
</dbReference>
<dbReference type="GO" id="GO:0001786">
    <property type="term" value="F:phosphatidylserine binding"/>
    <property type="evidence" value="ECO:0000318"/>
    <property type="project" value="GO_Central"/>
</dbReference>
<dbReference type="Gene3D" id="1.10.220.10">
    <property type="entry name" value="Annexin"/>
    <property type="match status" value="4"/>
</dbReference>
<dbReference type="PROSITE" id="PS00223">
    <property type="entry name" value="ANNEXIN_1"/>
    <property type="match status" value="1"/>
</dbReference>
<dbReference type="GO" id="GO:0009408">
    <property type="term" value="P:response to heat"/>
    <property type="evidence" value="ECO:0000318"/>
    <property type="project" value="GO_Central"/>
</dbReference>
<evidence type="ECO:0000256" key="1">
    <source>
        <dbReference type="ARBA" id="ARBA00007831"/>
    </source>
</evidence>
<sequence length="352" mass="40176">MASLKIPELVPSAAEDSQQLRKAFVGLGTDEARIIEILGHRNAAQRKLIRETYQTTYEKDLLKDLDGEISGDFQMWHSFSIFLNPHRITLGMLLLFNSASAYNAIQMALQRVVHLWTMDPAERDACLANEATKHLPDNNCIIMEIACARPSDDLFKVRQTYHACYKKSLEEDISDHSTEDFRKLLVPLVTAFRYEGDEVNMTLASNEAKILHEKISDNAYSDEELIRILSIRSKTQLNATFNQYNDQFGNAINKDLKSIPKDAYLKLLRSAIKCLTKPEKYFEKVLRLAMKGMGTNEESLTRVVATRAEIDMELIKERYYQRNSMPLDRVISDDTSGGYERMLLALIGHGDL</sequence>
<dbReference type="RefSeq" id="XP_016446307.1">
    <property type="nucleotide sequence ID" value="XM_016590821.2"/>
</dbReference>
<dbReference type="GO" id="GO:0009651">
    <property type="term" value="P:response to salt stress"/>
    <property type="evidence" value="ECO:0000318"/>
    <property type="project" value="GO_Central"/>
</dbReference>
<feature type="binding site" evidence="7">
    <location>
        <position position="335"/>
    </location>
    <ligand>
        <name>Ca(2+)</name>
        <dbReference type="ChEBI" id="CHEBI:29108"/>
        <label>1</label>
    </ligand>
</feature>
<feature type="binding site" evidence="7">
    <location>
        <position position="26"/>
    </location>
    <ligand>
        <name>Ca(2+)</name>
        <dbReference type="ChEBI" id="CHEBI:29108"/>
        <label>1</label>
    </ligand>
</feature>
<evidence type="ECO:0000313" key="9">
    <source>
        <dbReference type="Proteomes" id="UP000790787"/>
    </source>
</evidence>
<dbReference type="FunFam" id="1.10.220.10:FF:000006">
    <property type="entry name" value="Annexin"/>
    <property type="match status" value="1"/>
</dbReference>
<name>A0A1S3Y2U6_TOBAC</name>
<dbReference type="KEGG" id="nta:107771458"/>
<accession>A0A1S3Y2U6</accession>
<evidence type="ECO:0000256" key="6">
    <source>
        <dbReference type="ARBA" id="ARBA00023302"/>
    </source>
</evidence>
<dbReference type="Pfam" id="PF00191">
    <property type="entry name" value="Annexin"/>
    <property type="match status" value="4"/>
</dbReference>
<dbReference type="InterPro" id="IPR037104">
    <property type="entry name" value="Annexin_sf"/>
</dbReference>
<dbReference type="FunFam" id="1.10.220.10:FF:000009">
    <property type="entry name" value="Annexin"/>
    <property type="match status" value="1"/>
</dbReference>
<dbReference type="FunFam" id="1.10.220.10:FF:000001">
    <property type="entry name" value="Annexin"/>
    <property type="match status" value="1"/>
</dbReference>
<dbReference type="PaxDb" id="4097-A0A1S3Y2U6"/>
<dbReference type="SMART" id="SM00335">
    <property type="entry name" value="ANX"/>
    <property type="match status" value="3"/>
</dbReference>
<feature type="binding site" evidence="7">
    <location>
        <position position="24"/>
    </location>
    <ligand>
        <name>Ca(2+)</name>
        <dbReference type="ChEBI" id="CHEBI:29108"/>
        <label>1</label>
    </ligand>
</feature>
<keyword evidence="5 8" id="KW-0041">Annexin</keyword>
<dbReference type="OMA" id="YFAECLH"/>
<reference evidence="10" key="2">
    <citation type="submission" date="2025-08" db="UniProtKB">
        <authorList>
            <consortium name="RefSeq"/>
        </authorList>
    </citation>
    <scope>IDENTIFICATION</scope>
    <source>
        <tissue evidence="10">Leaf</tissue>
    </source>
</reference>
<protein>
    <recommendedName>
        <fullName evidence="8">Annexin</fullName>
    </recommendedName>
</protein>
<dbReference type="PANTHER" id="PTHR10502:SF206">
    <property type="entry name" value="ANNEXIN"/>
    <property type="match status" value="1"/>
</dbReference>
<dbReference type="PRINTS" id="PR00196">
    <property type="entry name" value="ANNEXIN"/>
</dbReference>
<dbReference type="GO" id="GO:0005544">
    <property type="term" value="F:calcium-dependent phospholipid binding"/>
    <property type="evidence" value="ECO:0000318"/>
    <property type="project" value="GO_Central"/>
</dbReference>
<evidence type="ECO:0000256" key="8">
    <source>
        <dbReference type="RuleBase" id="RU003540"/>
    </source>
</evidence>
<dbReference type="GO" id="GO:0009409">
    <property type="term" value="P:response to cold"/>
    <property type="evidence" value="ECO:0000318"/>
    <property type="project" value="GO_Central"/>
</dbReference>
<feature type="binding site" evidence="7">
    <location>
        <position position="340"/>
    </location>
    <ligand>
        <name>Ca(2+)</name>
        <dbReference type="ChEBI" id="CHEBI:29108"/>
        <label>1</label>
    </ligand>
</feature>
<evidence type="ECO:0000256" key="4">
    <source>
        <dbReference type="ARBA" id="ARBA00022837"/>
    </source>
</evidence>
<dbReference type="STRING" id="4097.A0A1S3Y2U6"/>
<dbReference type="RefSeq" id="XP_016446307.1">
    <property type="nucleotide sequence ID" value="XM_016590821.1"/>
</dbReference>
<keyword evidence="4 7" id="KW-0106">Calcium</keyword>
<dbReference type="GO" id="GO:0005737">
    <property type="term" value="C:cytoplasm"/>
    <property type="evidence" value="ECO:0000318"/>
    <property type="project" value="GO_Central"/>
</dbReference>
<evidence type="ECO:0000256" key="2">
    <source>
        <dbReference type="ARBA" id="ARBA00022723"/>
    </source>
</evidence>
<dbReference type="PRINTS" id="PR01814">
    <property type="entry name" value="ANNEXINPLANT"/>
</dbReference>
<feature type="binding site" evidence="7">
    <location>
        <position position="334"/>
    </location>
    <ligand>
        <name>Ca(2+)</name>
        <dbReference type="ChEBI" id="CHEBI:29108"/>
        <label>1</label>
    </ligand>
</feature>
<dbReference type="OrthoDB" id="37886at2759"/>
<keyword evidence="9" id="KW-1185">Reference proteome</keyword>
<gene>
    <name evidence="10" type="primary">LOC107771458</name>
</gene>
<dbReference type="AlphaFoldDB" id="A0A1S3Y2U6"/>
<comment type="similarity">
    <text evidence="1 8">Belongs to the annexin family.</text>
</comment>
<dbReference type="SUPFAM" id="SSF47874">
    <property type="entry name" value="Annexin"/>
    <property type="match status" value="1"/>
</dbReference>
<dbReference type="InterPro" id="IPR009118">
    <property type="entry name" value="AnnexinD_plant"/>
</dbReference>
<evidence type="ECO:0000256" key="3">
    <source>
        <dbReference type="ARBA" id="ARBA00022737"/>
    </source>
</evidence>
<feature type="binding site" evidence="7">
    <location>
        <position position="294"/>
    </location>
    <ligand>
        <name>Ca(2+)</name>
        <dbReference type="ChEBI" id="CHEBI:29108"/>
        <label>1</label>
    </ligand>
</feature>
<dbReference type="GO" id="GO:0005509">
    <property type="term" value="F:calcium ion binding"/>
    <property type="evidence" value="ECO:0007669"/>
    <property type="project" value="InterPro"/>
</dbReference>
<feature type="binding site" evidence="7">
    <location>
        <position position="28"/>
    </location>
    <ligand>
        <name>Ca(2+)</name>
        <dbReference type="ChEBI" id="CHEBI:29108"/>
        <label>1</label>
    </ligand>
</feature>
<dbReference type="GO" id="GO:0005886">
    <property type="term" value="C:plasma membrane"/>
    <property type="evidence" value="ECO:0000318"/>
    <property type="project" value="GO_Central"/>
</dbReference>
<organism evidence="9 10">
    <name type="scientific">Nicotiana tabacum</name>
    <name type="common">Common tobacco</name>
    <dbReference type="NCBI Taxonomy" id="4097"/>
    <lineage>
        <taxon>Eukaryota</taxon>
        <taxon>Viridiplantae</taxon>
        <taxon>Streptophyta</taxon>
        <taxon>Embryophyta</taxon>
        <taxon>Tracheophyta</taxon>
        <taxon>Spermatophyta</taxon>
        <taxon>Magnoliopsida</taxon>
        <taxon>eudicotyledons</taxon>
        <taxon>Gunneridae</taxon>
        <taxon>Pentapetalae</taxon>
        <taxon>asterids</taxon>
        <taxon>lamiids</taxon>
        <taxon>Solanales</taxon>
        <taxon>Solanaceae</taxon>
        <taxon>Nicotianoideae</taxon>
        <taxon>Nicotianeae</taxon>
        <taxon>Nicotiana</taxon>
    </lineage>
</organism>
<comment type="domain">
    <text evidence="8">A pair of annexin repeats may form one binding site for calcium and phospholipid.</text>
</comment>
<evidence type="ECO:0000256" key="5">
    <source>
        <dbReference type="ARBA" id="ARBA00023216"/>
    </source>
</evidence>
<dbReference type="Proteomes" id="UP000790787">
    <property type="component" value="Chromosome 11"/>
</dbReference>
<dbReference type="FunFam" id="1.10.220.10:FF:000005">
    <property type="entry name" value="Annexin"/>
    <property type="match status" value="1"/>
</dbReference>
<reference evidence="9" key="1">
    <citation type="journal article" date="2014" name="Nat. Commun.">
        <title>The tobacco genome sequence and its comparison with those of tomato and potato.</title>
        <authorList>
            <person name="Sierro N."/>
            <person name="Battey J.N."/>
            <person name="Ouadi S."/>
            <person name="Bakaher N."/>
            <person name="Bovet L."/>
            <person name="Willig A."/>
            <person name="Goepfert S."/>
            <person name="Peitsch M.C."/>
            <person name="Ivanov N.V."/>
        </authorList>
    </citation>
    <scope>NUCLEOTIDE SEQUENCE [LARGE SCALE GENOMIC DNA]</scope>
</reference>
<keyword evidence="3 8" id="KW-0677">Repeat</keyword>
<keyword evidence="2 7" id="KW-0479">Metal-binding</keyword>
<dbReference type="GO" id="GO:0009414">
    <property type="term" value="P:response to water deprivation"/>
    <property type="evidence" value="ECO:0000318"/>
    <property type="project" value="GO_Central"/>
</dbReference>
<dbReference type="PANTHER" id="PTHR10502">
    <property type="entry name" value="ANNEXIN"/>
    <property type="match status" value="1"/>
</dbReference>
<feature type="binding site" evidence="7">
    <location>
        <position position="68"/>
    </location>
    <ligand>
        <name>Ca(2+)</name>
        <dbReference type="ChEBI" id="CHEBI:29108"/>
        <label>1</label>
    </ligand>
</feature>
<dbReference type="InterPro" id="IPR018502">
    <property type="entry name" value="Annexin_repeat"/>
</dbReference>
<dbReference type="InterPro" id="IPR001464">
    <property type="entry name" value="Annexin"/>
</dbReference>